<gene>
    <name evidence="2" type="ORF">X929_06095</name>
</gene>
<dbReference type="GO" id="GO:0003677">
    <property type="term" value="F:DNA binding"/>
    <property type="evidence" value="ECO:0007669"/>
    <property type="project" value="InterPro"/>
</dbReference>
<organism evidence="2 3">
    <name type="scientific">Petrotoga olearia DSM 13574</name>
    <dbReference type="NCBI Taxonomy" id="1122955"/>
    <lineage>
        <taxon>Bacteria</taxon>
        <taxon>Thermotogati</taxon>
        <taxon>Thermotogota</taxon>
        <taxon>Thermotogae</taxon>
        <taxon>Petrotogales</taxon>
        <taxon>Petrotogaceae</taxon>
        <taxon>Petrotoga</taxon>
    </lineage>
</organism>
<evidence type="ECO:0000313" key="3">
    <source>
        <dbReference type="Proteomes" id="UP000236434"/>
    </source>
</evidence>
<comment type="caution">
    <text evidence="2">The sequence shown here is derived from an EMBL/GenBank/DDBJ whole genome shotgun (WGS) entry which is preliminary data.</text>
</comment>
<dbReference type="AlphaFoldDB" id="A0A2K1NZW4"/>
<dbReference type="GO" id="GO:0006259">
    <property type="term" value="P:DNA metabolic process"/>
    <property type="evidence" value="ECO:0007669"/>
    <property type="project" value="UniProtKB-ARBA"/>
</dbReference>
<evidence type="ECO:0000259" key="1">
    <source>
        <dbReference type="Pfam" id="PF02732"/>
    </source>
</evidence>
<sequence>MGSFLWVLESTEKYRFPYRVTIRKEEKIILSLFVQDKWPGAGKHIFCMRDTEKSSSNYQEIERVPIISLNRYGKRLSVVLDRTQNKRCDFLFLKKKYKNKEGEYEQIFWRTEQGLKEHRPKVKLTAKGDHHLHILIDINEKYPWKFANCNVERAQLKAGDYALLSESGIIAVAERKTFNNFIADIGNLSLLHMKLGELAKYKHSAFVVEANYSDFLNPSKLKVYTPSYLSKVLAEIFAYHPGFQIIFAGNRKLANEWTLRFFQAVMSHEKDNIPTIVSEEASKYETKKDFTGGIYYDIRREILEATEDTFTINKLRKKFPLTSDTKIRKVLNDLREEGYIENFGKGKKSVWKKT</sequence>
<dbReference type="InterPro" id="IPR006166">
    <property type="entry name" value="ERCC4_domain"/>
</dbReference>
<dbReference type="EMBL" id="AZRL01000016">
    <property type="protein sequence ID" value="PNR96069.1"/>
    <property type="molecule type" value="Genomic_DNA"/>
</dbReference>
<dbReference type="InterPro" id="IPR011335">
    <property type="entry name" value="Restrct_endonuc-II-like"/>
</dbReference>
<dbReference type="Proteomes" id="UP000236434">
    <property type="component" value="Unassembled WGS sequence"/>
</dbReference>
<dbReference type="SUPFAM" id="SSF52980">
    <property type="entry name" value="Restriction endonuclease-like"/>
    <property type="match status" value="1"/>
</dbReference>
<proteinExistence type="predicted"/>
<dbReference type="GO" id="GO:0004518">
    <property type="term" value="F:nuclease activity"/>
    <property type="evidence" value="ECO:0007669"/>
    <property type="project" value="InterPro"/>
</dbReference>
<feature type="domain" description="ERCC4" evidence="1">
    <location>
        <begin position="147"/>
        <end position="260"/>
    </location>
</feature>
<name>A0A2K1NZW4_9BACT</name>
<reference evidence="2 3" key="1">
    <citation type="submission" date="2013-12" db="EMBL/GenBank/DDBJ databases">
        <title>Comparative genomics of Petrotoga isolates.</title>
        <authorList>
            <person name="Nesbo C.L."/>
            <person name="Charchuk R."/>
            <person name="Chow K."/>
        </authorList>
    </citation>
    <scope>NUCLEOTIDE SEQUENCE [LARGE SCALE GENOMIC DNA]</scope>
    <source>
        <strain evidence="2 3">DSM 13574</strain>
    </source>
</reference>
<evidence type="ECO:0000313" key="2">
    <source>
        <dbReference type="EMBL" id="PNR96069.1"/>
    </source>
</evidence>
<protein>
    <recommendedName>
        <fullName evidence="1">ERCC4 domain-containing protein</fullName>
    </recommendedName>
</protein>
<accession>A0A2K1NZW4</accession>
<dbReference type="OrthoDB" id="9776021at2"/>
<dbReference type="RefSeq" id="WP_103067122.1">
    <property type="nucleotide sequence ID" value="NZ_AZRL01000016.1"/>
</dbReference>
<dbReference type="Gene3D" id="3.40.50.10130">
    <property type="match status" value="1"/>
</dbReference>
<dbReference type="Pfam" id="PF02732">
    <property type="entry name" value="ERCC4"/>
    <property type="match status" value="1"/>
</dbReference>